<feature type="transmembrane region" description="Helical" evidence="15">
    <location>
        <begin position="699"/>
        <end position="717"/>
    </location>
</feature>
<feature type="domain" description="MIR" evidence="17">
    <location>
        <begin position="349"/>
        <end position="403"/>
    </location>
</feature>
<keyword evidence="12" id="KW-0325">Glycoprotein</keyword>
<evidence type="ECO:0000256" key="14">
    <source>
        <dbReference type="ARBA" id="ARBA00045102"/>
    </source>
</evidence>
<evidence type="ECO:0000256" key="1">
    <source>
        <dbReference type="ARBA" id="ARBA00004477"/>
    </source>
</evidence>
<feature type="compositionally biased region" description="Basic and acidic residues" evidence="16">
    <location>
        <begin position="30"/>
        <end position="43"/>
    </location>
</feature>
<dbReference type="UniPathway" id="UPA00378"/>
<keyword evidence="8" id="KW-0677">Repeat</keyword>
<feature type="transmembrane region" description="Helical" evidence="15">
    <location>
        <begin position="300"/>
        <end position="319"/>
    </location>
</feature>
<dbReference type="Pfam" id="PF02815">
    <property type="entry name" value="MIR"/>
    <property type="match status" value="1"/>
</dbReference>
<feature type="compositionally biased region" description="Polar residues" evidence="16">
    <location>
        <begin position="1"/>
        <end position="19"/>
    </location>
</feature>
<dbReference type="InterPro" id="IPR036300">
    <property type="entry name" value="MIR_dom_sf"/>
</dbReference>
<evidence type="ECO:0000256" key="15">
    <source>
        <dbReference type="RuleBase" id="RU367007"/>
    </source>
</evidence>
<dbReference type="STRING" id="425265.A8Q330"/>
<comment type="function">
    <text evidence="15">Transfers mannose from Dol-P-mannose to Ser or Thr residues on proteins.</text>
</comment>
<comment type="subcellular location">
    <subcellularLocation>
        <location evidence="1 15">Endoplasmic reticulum membrane</location>
        <topology evidence="1 15">Multi-pass membrane protein</topology>
    </subcellularLocation>
</comment>
<dbReference type="PROSITE" id="PS50919">
    <property type="entry name" value="MIR"/>
    <property type="match status" value="3"/>
</dbReference>
<feature type="region of interest" description="Disordered" evidence="16">
    <location>
        <begin position="1"/>
        <end position="58"/>
    </location>
</feature>
<dbReference type="PANTHER" id="PTHR10050">
    <property type="entry name" value="DOLICHYL-PHOSPHATE-MANNOSE--PROTEIN MANNOSYLTRANSFERASE"/>
    <property type="match status" value="1"/>
</dbReference>
<dbReference type="KEGG" id="mgl:MGL_2299"/>
<dbReference type="PANTHER" id="PTHR10050:SF50">
    <property type="entry name" value="DOLICHYL-PHOSPHATE-MANNOSE--PROTEIN MANNOSYLTRANSFERASE 1-RELATED"/>
    <property type="match status" value="1"/>
</dbReference>
<keyword evidence="11 15" id="KW-0472">Membrane</keyword>
<feature type="transmembrane region" description="Helical" evidence="15">
    <location>
        <begin position="208"/>
        <end position="229"/>
    </location>
</feature>
<gene>
    <name evidence="18" type="ORF">MGL_2299</name>
</gene>
<dbReference type="EC" id="2.4.1.109" evidence="4 15"/>
<proteinExistence type="inferred from homology"/>
<feature type="region of interest" description="Disordered" evidence="16">
    <location>
        <begin position="834"/>
        <end position="861"/>
    </location>
</feature>
<comment type="catalytic activity">
    <reaction evidence="13 15">
        <text>a di-trans,poly-cis-dolichyl beta-D-mannosyl phosphate + L-threonyl-[protein] = 3-O-(alpha-D-mannosyl)-L-threonyl-[protein] + a di-trans,poly-cis-dolichyl phosphate + H(+)</text>
        <dbReference type="Rhea" id="RHEA:53396"/>
        <dbReference type="Rhea" id="RHEA-COMP:11060"/>
        <dbReference type="Rhea" id="RHEA-COMP:13547"/>
        <dbReference type="Rhea" id="RHEA-COMP:19498"/>
        <dbReference type="Rhea" id="RHEA-COMP:19501"/>
        <dbReference type="ChEBI" id="CHEBI:15378"/>
        <dbReference type="ChEBI" id="CHEBI:30013"/>
        <dbReference type="ChEBI" id="CHEBI:57683"/>
        <dbReference type="ChEBI" id="CHEBI:58211"/>
        <dbReference type="ChEBI" id="CHEBI:137323"/>
        <dbReference type="EC" id="2.4.1.109"/>
    </reaction>
</comment>
<dbReference type="OMA" id="KNVTPRL"/>
<evidence type="ECO:0000256" key="3">
    <source>
        <dbReference type="ARBA" id="ARBA00007222"/>
    </source>
</evidence>
<dbReference type="SUPFAM" id="SSF82109">
    <property type="entry name" value="MIR domain"/>
    <property type="match status" value="1"/>
</dbReference>
<dbReference type="Pfam" id="PF02366">
    <property type="entry name" value="PMT"/>
    <property type="match status" value="1"/>
</dbReference>
<dbReference type="OrthoDB" id="292747at2759"/>
<dbReference type="FunCoup" id="A8Q330">
    <property type="interactions" value="108"/>
</dbReference>
<dbReference type="RefSeq" id="XP_001730503.1">
    <property type="nucleotide sequence ID" value="XM_001730451.1"/>
</dbReference>
<comment type="pathway">
    <text evidence="2 15">Protein modification; protein glycosylation.</text>
</comment>
<feature type="transmembrane region" description="Helical" evidence="15">
    <location>
        <begin position="635"/>
        <end position="655"/>
    </location>
</feature>
<evidence type="ECO:0000256" key="11">
    <source>
        <dbReference type="ARBA" id="ARBA00023136"/>
    </source>
</evidence>
<feature type="transmembrane region" description="Helical" evidence="15">
    <location>
        <begin position="157"/>
        <end position="177"/>
    </location>
</feature>
<evidence type="ECO:0000256" key="12">
    <source>
        <dbReference type="ARBA" id="ARBA00023180"/>
    </source>
</evidence>
<sequence length="882" mass="99941">MDLGRSSSSMRARPTSHSQDMGMKSRKEKSRTSDSMPEKERESLGSLRETGDVATPVSPPPVVTRTEFFVLGILTLIALVVRFYHIERPSSVVFDEVHFGGFASKYLSRKFFMDVHPPLAKLLITFASWLHGFKGNFDFSEIGNEYLMGADQEPVPYIAMRSVSALFGTLTVPLAYLTLRALALRPASALLGSLLVIFDNALTTQSRLILLDAPLVFFVAASLCAWTVFCQLDAHRPFSRPWWLMLTLTGLALGLGLSCKWVGLFTVASVGVAVIVQLWYHLGNLRMPIQTLARHFMARALCLIVVPIVVYMSMFAVHFRVLSKSGEDDGFMSWRFRQTLKGNQVPDTYADVALGSTVTIKHLNTLGGSLHSHHHSYQSGSFQQQITLYPFMDENNEWIIIKAPGQDDYVKKADGHSITPDDEYTRFYQNVTYLKDDDMVRLLHKQTMVRLHSHGNHRPPISSGDYQNEVSGYGFPEERFGGDFNDNWIVEIYKQPPGLRFADKKRPITLRTIFRLRHANLGCYLYSHKVSLPDWAFDQQEVTCNSSPPLQNSLWYFETSEHPKFNAKTPRINYKNPSFLEKFIELHKVMWDINSHLTEPHVYESRPSTWPWLRRGINFWTKNHRQVYLMGNPGIWWSVLGSVLLYAGVRVLLILRAQRGYNDFTHTTVVKYDRICGFLAVAYVAHYAPFFLMKRQLFIHHYLPALYIGILLTASIFDFGTTRVRPMFRLYAALALAIGAGVLFARYSPITYASRWTNMACGDAIWLDSWDFNCVEFPQDIHEYATYDPVVNRPDGRGAQDEDAAWPFKLDRVLPQRLFPAHVTKQAKATHGAAAVTSSASVPAEETSSANSAGNDLPNVSGLDQAQRQQAVLIGHRRAPKV</sequence>
<dbReference type="InterPro" id="IPR027005">
    <property type="entry name" value="PMT-like"/>
</dbReference>
<dbReference type="Gene3D" id="2.80.10.50">
    <property type="match status" value="1"/>
</dbReference>
<feature type="domain" description="MIR" evidence="17">
    <location>
        <begin position="505"/>
        <end position="560"/>
    </location>
</feature>
<dbReference type="Pfam" id="PF16192">
    <property type="entry name" value="PMT_4TMC"/>
    <property type="match status" value="1"/>
</dbReference>
<dbReference type="CDD" id="cd23283">
    <property type="entry name" value="beta-trefoil_MIR_PMT1-like"/>
    <property type="match status" value="1"/>
</dbReference>
<dbReference type="GO" id="GO:0004169">
    <property type="term" value="F:dolichyl-phosphate-mannose-protein mannosyltransferase activity"/>
    <property type="evidence" value="ECO:0007669"/>
    <property type="project" value="UniProtKB-UniRule"/>
</dbReference>
<evidence type="ECO:0000256" key="9">
    <source>
        <dbReference type="ARBA" id="ARBA00022824"/>
    </source>
</evidence>
<feature type="domain" description="MIR" evidence="17">
    <location>
        <begin position="431"/>
        <end position="493"/>
    </location>
</feature>
<evidence type="ECO:0000313" key="18">
    <source>
        <dbReference type="EMBL" id="EDP43289.1"/>
    </source>
</evidence>
<organism evidence="18 19">
    <name type="scientific">Malassezia globosa (strain ATCC MYA-4612 / CBS 7966)</name>
    <name type="common">Dandruff-associated fungus</name>
    <dbReference type="NCBI Taxonomy" id="425265"/>
    <lineage>
        <taxon>Eukaryota</taxon>
        <taxon>Fungi</taxon>
        <taxon>Dikarya</taxon>
        <taxon>Basidiomycota</taxon>
        <taxon>Ustilaginomycotina</taxon>
        <taxon>Malasseziomycetes</taxon>
        <taxon>Malasseziales</taxon>
        <taxon>Malasseziaceae</taxon>
        <taxon>Malassezia</taxon>
    </lineage>
</organism>
<evidence type="ECO:0000256" key="4">
    <source>
        <dbReference type="ARBA" id="ARBA00012839"/>
    </source>
</evidence>
<feature type="transmembrane region" description="Helical" evidence="15">
    <location>
        <begin position="263"/>
        <end position="280"/>
    </location>
</feature>
<evidence type="ECO:0000256" key="7">
    <source>
        <dbReference type="ARBA" id="ARBA00022692"/>
    </source>
</evidence>
<evidence type="ECO:0000256" key="6">
    <source>
        <dbReference type="ARBA" id="ARBA00022679"/>
    </source>
</evidence>
<dbReference type="InParanoid" id="A8Q330"/>
<evidence type="ECO:0000256" key="5">
    <source>
        <dbReference type="ARBA" id="ARBA00022676"/>
    </source>
</evidence>
<dbReference type="GO" id="GO:0005789">
    <property type="term" value="C:endoplasmic reticulum membrane"/>
    <property type="evidence" value="ECO:0007669"/>
    <property type="project" value="UniProtKB-SubCell"/>
</dbReference>
<feature type="transmembrane region" description="Helical" evidence="15">
    <location>
        <begin position="675"/>
        <end position="693"/>
    </location>
</feature>
<accession>A8Q330</accession>
<evidence type="ECO:0000256" key="16">
    <source>
        <dbReference type="SAM" id="MobiDB-lite"/>
    </source>
</evidence>
<comment type="catalytic activity">
    <reaction evidence="14 15">
        <text>a di-trans,poly-cis-dolichyl beta-D-mannosyl phosphate + L-seryl-[protein] = 3-O-(alpha-D-mannosyl)-L-seryl-[protein] + a di-trans,poly-cis-dolichyl phosphate + H(+)</text>
        <dbReference type="Rhea" id="RHEA:17377"/>
        <dbReference type="Rhea" id="RHEA-COMP:9863"/>
        <dbReference type="Rhea" id="RHEA-COMP:13546"/>
        <dbReference type="Rhea" id="RHEA-COMP:19498"/>
        <dbReference type="Rhea" id="RHEA-COMP:19501"/>
        <dbReference type="ChEBI" id="CHEBI:15378"/>
        <dbReference type="ChEBI" id="CHEBI:29999"/>
        <dbReference type="ChEBI" id="CHEBI:57683"/>
        <dbReference type="ChEBI" id="CHEBI:58211"/>
        <dbReference type="ChEBI" id="CHEBI:137321"/>
        <dbReference type="EC" id="2.4.1.109"/>
    </reaction>
</comment>
<keyword evidence="7 15" id="KW-0812">Transmembrane</keyword>
<dbReference type="InterPro" id="IPR016093">
    <property type="entry name" value="MIR_motif"/>
</dbReference>
<dbReference type="SMART" id="SM00472">
    <property type="entry name" value="MIR"/>
    <property type="match status" value="3"/>
</dbReference>
<protein>
    <recommendedName>
        <fullName evidence="4 15">Dolichyl-phosphate-mannose--protein mannosyltransferase</fullName>
        <ecNumber evidence="4 15">2.4.1.109</ecNumber>
    </recommendedName>
</protein>
<dbReference type="InterPro" id="IPR003342">
    <property type="entry name" value="ArnT-like_N"/>
</dbReference>
<evidence type="ECO:0000256" key="8">
    <source>
        <dbReference type="ARBA" id="ARBA00022737"/>
    </source>
</evidence>
<evidence type="ECO:0000256" key="2">
    <source>
        <dbReference type="ARBA" id="ARBA00004922"/>
    </source>
</evidence>
<dbReference type="Proteomes" id="UP000008837">
    <property type="component" value="Unassembled WGS sequence"/>
</dbReference>
<evidence type="ECO:0000313" key="19">
    <source>
        <dbReference type="Proteomes" id="UP000008837"/>
    </source>
</evidence>
<evidence type="ECO:0000259" key="17">
    <source>
        <dbReference type="PROSITE" id="PS50919"/>
    </source>
</evidence>
<dbReference type="VEuPathDB" id="FungiDB:MGL_2299"/>
<keyword evidence="19" id="KW-1185">Reference proteome</keyword>
<reference evidence="18 19" key="1">
    <citation type="journal article" date="2007" name="Proc. Natl. Acad. Sci. U.S.A.">
        <title>Dandruff-associated Malassezia genomes reveal convergent and divergent virulence traits shared with plant and human fungal pathogens.</title>
        <authorList>
            <person name="Xu J."/>
            <person name="Saunders C.W."/>
            <person name="Hu P."/>
            <person name="Grant R.A."/>
            <person name="Boekhout T."/>
            <person name="Kuramae E.E."/>
            <person name="Kronstad J.W."/>
            <person name="Deangelis Y.M."/>
            <person name="Reeder N.L."/>
            <person name="Johnstone K.R."/>
            <person name="Leland M."/>
            <person name="Fieno A.M."/>
            <person name="Begley W.M."/>
            <person name="Sun Y."/>
            <person name="Lacey M.P."/>
            <person name="Chaudhary T."/>
            <person name="Keough T."/>
            <person name="Chu L."/>
            <person name="Sears R."/>
            <person name="Yuan B."/>
            <person name="Dawson T.L.Jr."/>
        </authorList>
    </citation>
    <scope>NUCLEOTIDE SEQUENCE [LARGE SCALE GENOMIC DNA]</scope>
    <source>
        <strain evidence="19">ATCC MYA-4612 / CBS 7966</strain>
    </source>
</reference>
<evidence type="ECO:0000256" key="13">
    <source>
        <dbReference type="ARBA" id="ARBA00045085"/>
    </source>
</evidence>
<comment type="similarity">
    <text evidence="3 15">Belongs to the glycosyltransferase 39 family.</text>
</comment>
<feature type="transmembrane region" description="Helical" evidence="15">
    <location>
        <begin position="68"/>
        <end position="84"/>
    </location>
</feature>
<feature type="transmembrane region" description="Helical" evidence="15">
    <location>
        <begin position="241"/>
        <end position="257"/>
    </location>
</feature>
<name>A8Q330_MALGO</name>
<feature type="compositionally biased region" description="Low complexity" evidence="16">
    <location>
        <begin position="834"/>
        <end position="844"/>
    </location>
</feature>
<evidence type="ECO:0000256" key="10">
    <source>
        <dbReference type="ARBA" id="ARBA00022989"/>
    </source>
</evidence>
<feature type="transmembrane region" description="Helical" evidence="15">
    <location>
        <begin position="729"/>
        <end position="747"/>
    </location>
</feature>
<keyword evidence="10 15" id="KW-1133">Transmembrane helix</keyword>
<dbReference type="EMBL" id="AAYY01000008">
    <property type="protein sequence ID" value="EDP43289.1"/>
    <property type="molecule type" value="Genomic_DNA"/>
</dbReference>
<dbReference type="InterPro" id="IPR032421">
    <property type="entry name" value="PMT_4TMC"/>
</dbReference>
<comment type="caution">
    <text evidence="18">The sequence shown here is derived from an EMBL/GenBank/DDBJ whole genome shotgun (WGS) entry which is preliminary data.</text>
</comment>
<keyword evidence="6 15" id="KW-0808">Transferase</keyword>
<dbReference type="GeneID" id="5854810"/>
<keyword evidence="9 15" id="KW-0256">Endoplasmic reticulum</keyword>
<keyword evidence="5 15" id="KW-0328">Glycosyltransferase</keyword>
<dbReference type="AlphaFoldDB" id="A8Q330"/>